<comment type="subcellular location">
    <subcellularLocation>
        <location evidence="1 8">Membrane</location>
        <topology evidence="1 8">Multi-pass membrane protein</topology>
    </subcellularLocation>
</comment>
<evidence type="ECO:0000256" key="8">
    <source>
        <dbReference type="RuleBase" id="RU366041"/>
    </source>
</evidence>
<evidence type="ECO:0000256" key="6">
    <source>
        <dbReference type="ARBA" id="ARBA00023065"/>
    </source>
</evidence>
<sequence length="440" mass="48987">MATRRARGLLFSRVATANETPLTEVAGRRNPSSIREWMVISASGCSYQEEAGKPSIMRRTGIPARDLRVLDTLLSYPSTILGRERAIVISFEHIRAIITATEVLVPNSKDPLVAPFVRDLQSRIFTSASPPQLDVGISRSPSFLDTDGLQMEIARDASKGCVTLQRLMANDDMKESSPQCNMDEARYLGTKILPFEFRALEVCLVSACEFLELETTELEKEAYPASDELTSKLSTLNLERVRQIKSCLVALSGRVQKVRDEIECLLDNEMDIAGMYLTEKLLHRPVGASERFGMCNNVELDDERNELESNAGSSNGGIVGFNPDIHELEMLLEAYFVQIDGTLRKLSTLKEYMDDTEDYIKIMLDDKQNQLLQMGVMLTTATVVTTAAIVVTAVFGMNIHIPLYKSSPIKFWQTLGSLIGGGVVMYIFAFWWGTQSGLLQ</sequence>
<dbReference type="AlphaFoldDB" id="A0A8J5FED0"/>
<evidence type="ECO:0000256" key="4">
    <source>
        <dbReference type="ARBA" id="ARBA00022692"/>
    </source>
</evidence>
<dbReference type="Pfam" id="PF22099">
    <property type="entry name" value="MRS2-like"/>
    <property type="match status" value="2"/>
</dbReference>
<dbReference type="PANTHER" id="PTHR13890:SF29">
    <property type="entry name" value="MAGNESIUM TRANSPORTER MRS2-F"/>
    <property type="match status" value="1"/>
</dbReference>
<evidence type="ECO:0000256" key="2">
    <source>
        <dbReference type="ARBA" id="ARBA00007535"/>
    </source>
</evidence>
<evidence type="ECO:0000256" key="3">
    <source>
        <dbReference type="ARBA" id="ARBA00022448"/>
    </source>
</evidence>
<dbReference type="FunFam" id="1.20.58.340:FF:000023">
    <property type="entry name" value="Magnesium transporter MRS2-E"/>
    <property type="match status" value="1"/>
</dbReference>
<keyword evidence="5 8" id="KW-1133">Transmembrane helix</keyword>
<accession>A0A8J5FED0</accession>
<dbReference type="FunFam" id="2.40.128.330:FF:000001">
    <property type="entry name" value="Magnesium transporter MRS2-1"/>
    <property type="match status" value="1"/>
</dbReference>
<dbReference type="EMBL" id="JACMSC010000015">
    <property type="protein sequence ID" value="KAG6485772.1"/>
    <property type="molecule type" value="Genomic_DNA"/>
</dbReference>
<reference evidence="9 10" key="1">
    <citation type="submission" date="2020-08" db="EMBL/GenBank/DDBJ databases">
        <title>Plant Genome Project.</title>
        <authorList>
            <person name="Zhang R.-G."/>
        </authorList>
    </citation>
    <scope>NUCLEOTIDE SEQUENCE [LARGE SCALE GENOMIC DNA]</scope>
    <source>
        <tissue evidence="9">Rhizome</tissue>
    </source>
</reference>
<dbReference type="InterPro" id="IPR039204">
    <property type="entry name" value="MRS2-like"/>
</dbReference>
<organism evidence="9 10">
    <name type="scientific">Zingiber officinale</name>
    <name type="common">Ginger</name>
    <name type="synonym">Amomum zingiber</name>
    <dbReference type="NCBI Taxonomy" id="94328"/>
    <lineage>
        <taxon>Eukaryota</taxon>
        <taxon>Viridiplantae</taxon>
        <taxon>Streptophyta</taxon>
        <taxon>Embryophyta</taxon>
        <taxon>Tracheophyta</taxon>
        <taxon>Spermatophyta</taxon>
        <taxon>Magnoliopsida</taxon>
        <taxon>Liliopsida</taxon>
        <taxon>Zingiberales</taxon>
        <taxon>Zingiberaceae</taxon>
        <taxon>Zingiber</taxon>
    </lineage>
</organism>
<keyword evidence="3 8" id="KW-0813">Transport</keyword>
<keyword evidence="6 8" id="KW-0406">Ion transport</keyword>
<comment type="function">
    <text evidence="8">Magnesium transporter that may mediate the influx of magnesium.</text>
</comment>
<evidence type="ECO:0000256" key="5">
    <source>
        <dbReference type="ARBA" id="ARBA00022989"/>
    </source>
</evidence>
<dbReference type="PANTHER" id="PTHR13890">
    <property type="entry name" value="RNA SPLICING PROTEIN MRS2, MITOCHONDRIAL"/>
    <property type="match status" value="1"/>
</dbReference>
<keyword evidence="8" id="KW-0460">Magnesium</keyword>
<evidence type="ECO:0000256" key="7">
    <source>
        <dbReference type="ARBA" id="ARBA00023136"/>
    </source>
</evidence>
<name>A0A8J5FED0_ZINOF</name>
<keyword evidence="4 8" id="KW-0812">Transmembrane</keyword>
<proteinExistence type="inferred from homology"/>
<dbReference type="GO" id="GO:0015095">
    <property type="term" value="F:magnesium ion transmembrane transporter activity"/>
    <property type="evidence" value="ECO:0007669"/>
    <property type="project" value="TreeGrafter"/>
</dbReference>
<comment type="similarity">
    <text evidence="2 8">Belongs to the CorA metal ion transporter (MIT) (TC 1.A.35.5) family.</text>
</comment>
<evidence type="ECO:0000313" key="10">
    <source>
        <dbReference type="Proteomes" id="UP000734854"/>
    </source>
</evidence>
<comment type="caution">
    <text evidence="9">The sequence shown here is derived from an EMBL/GenBank/DDBJ whole genome shotgun (WGS) entry which is preliminary data.</text>
</comment>
<keyword evidence="7 8" id="KW-0472">Membrane</keyword>
<keyword evidence="10" id="KW-1185">Reference proteome</keyword>
<dbReference type="Proteomes" id="UP000734854">
    <property type="component" value="Unassembled WGS sequence"/>
</dbReference>
<gene>
    <name evidence="9" type="ORF">ZIOFF_054337</name>
</gene>
<feature type="transmembrane region" description="Helical" evidence="8">
    <location>
        <begin position="411"/>
        <end position="432"/>
    </location>
</feature>
<evidence type="ECO:0000313" key="9">
    <source>
        <dbReference type="EMBL" id="KAG6485772.1"/>
    </source>
</evidence>
<dbReference type="CDD" id="cd12823">
    <property type="entry name" value="Mrs2_Mfm1p-like"/>
    <property type="match status" value="1"/>
</dbReference>
<evidence type="ECO:0000256" key="1">
    <source>
        <dbReference type="ARBA" id="ARBA00004141"/>
    </source>
</evidence>
<dbReference type="OrthoDB" id="10251508at2759"/>
<protein>
    <recommendedName>
        <fullName evidence="8">Magnesium transporter</fullName>
    </recommendedName>
</protein>
<feature type="transmembrane region" description="Helical" evidence="8">
    <location>
        <begin position="371"/>
        <end position="399"/>
    </location>
</feature>
<dbReference type="GO" id="GO:0016020">
    <property type="term" value="C:membrane"/>
    <property type="evidence" value="ECO:0007669"/>
    <property type="project" value="UniProtKB-SubCell"/>
</dbReference>